<dbReference type="Proteomes" id="UP001644719">
    <property type="component" value="Unassembled WGS sequence"/>
</dbReference>
<proteinExistence type="predicted"/>
<evidence type="ECO:0000256" key="1">
    <source>
        <dbReference type="SAM" id="Phobius"/>
    </source>
</evidence>
<keyword evidence="1" id="KW-1133">Transmembrane helix</keyword>
<gene>
    <name evidence="2" type="ORF">G5B17_01775</name>
</gene>
<feature type="transmembrane region" description="Helical" evidence="1">
    <location>
        <begin position="6"/>
        <end position="30"/>
    </location>
</feature>
<comment type="caution">
    <text evidence="2">The sequence shown here is derived from an EMBL/GenBank/DDBJ whole genome shotgun (WGS) entry which is preliminary data.</text>
</comment>
<name>A0ABX2H487_9FIRM</name>
<dbReference type="RefSeq" id="WP_173769174.1">
    <property type="nucleotide sequence ID" value="NZ_JAAITS010000004.1"/>
</dbReference>
<evidence type="ECO:0000313" key="2">
    <source>
        <dbReference type="EMBL" id="NSG84191.1"/>
    </source>
</evidence>
<accession>A0ABX2H487</accession>
<dbReference type="EMBL" id="JAAITS010000004">
    <property type="protein sequence ID" value="NSG84191.1"/>
    <property type="molecule type" value="Genomic_DNA"/>
</dbReference>
<evidence type="ECO:0000313" key="3">
    <source>
        <dbReference type="Proteomes" id="UP001644719"/>
    </source>
</evidence>
<keyword evidence="3" id="KW-1185">Reference proteome</keyword>
<keyword evidence="1" id="KW-0472">Membrane</keyword>
<organism evidence="2 3">
    <name type="scientific">Blautia faecis</name>
    <dbReference type="NCBI Taxonomy" id="871665"/>
    <lineage>
        <taxon>Bacteria</taxon>
        <taxon>Bacillati</taxon>
        <taxon>Bacillota</taxon>
        <taxon>Clostridia</taxon>
        <taxon>Lachnospirales</taxon>
        <taxon>Lachnospiraceae</taxon>
        <taxon>Blautia</taxon>
    </lineage>
</organism>
<sequence length="46" mass="5115">MELHDHTWYWTFICIVGCTFVVGGVVGLILTACLTAGRDKDDNDDI</sequence>
<reference evidence="2 3" key="1">
    <citation type="journal article" date="2020" name="Cell Host Microbe">
        <title>Functional and Genomic Variation between Human-Derived Isolates of Lachnospiraceae Reveals Inter- and Intra-Species Diversity.</title>
        <authorList>
            <person name="Sorbara M.T."/>
            <person name="Littmann E.R."/>
            <person name="Fontana E."/>
            <person name="Moody T.U."/>
            <person name="Kohout C.E."/>
            <person name="Gjonbalaj M."/>
            <person name="Eaton V."/>
            <person name="Seok R."/>
            <person name="Leiner I.M."/>
            <person name="Pamer E.G."/>
        </authorList>
    </citation>
    <scope>NUCLEOTIDE SEQUENCE [LARGE SCALE GENOMIC DNA]</scope>
    <source>
        <strain evidence="2 3">MSK.17.74</strain>
    </source>
</reference>
<protein>
    <recommendedName>
        <fullName evidence="4">DUF3789 domain-containing protein</fullName>
    </recommendedName>
</protein>
<keyword evidence="1" id="KW-0812">Transmembrane</keyword>
<evidence type="ECO:0008006" key="4">
    <source>
        <dbReference type="Google" id="ProtNLM"/>
    </source>
</evidence>